<dbReference type="InterPro" id="IPR023804">
    <property type="entry name" value="DUF3792_TM"/>
</dbReference>
<dbReference type="Proteomes" id="UP000515856">
    <property type="component" value="Chromosome"/>
</dbReference>
<protein>
    <submittedName>
        <fullName evidence="2">TIGR04086 family membrane protein</fullName>
    </submittedName>
</protein>
<name>A0A7G9GM23_9FIRM</name>
<proteinExistence type="predicted"/>
<feature type="transmembrane region" description="Helical" evidence="1">
    <location>
        <begin position="93"/>
        <end position="113"/>
    </location>
</feature>
<dbReference type="EMBL" id="CP060636">
    <property type="protein sequence ID" value="QNM11855.1"/>
    <property type="molecule type" value="Genomic_DNA"/>
</dbReference>
<evidence type="ECO:0000256" key="1">
    <source>
        <dbReference type="SAM" id="Phobius"/>
    </source>
</evidence>
<dbReference type="Pfam" id="PF12670">
    <property type="entry name" value="DUF3792"/>
    <property type="match status" value="1"/>
</dbReference>
<keyword evidence="1" id="KW-0472">Membrane</keyword>
<dbReference type="KEGG" id="ehn:H9Q80_16660"/>
<accession>A0A7G9GM23</accession>
<reference evidence="2 3" key="1">
    <citation type="submission" date="2020-08" db="EMBL/GenBank/DDBJ databases">
        <authorList>
            <person name="Liu C."/>
            <person name="Sun Q."/>
        </authorList>
    </citation>
    <scope>NUCLEOTIDE SEQUENCE [LARGE SCALE GENOMIC DNA]</scope>
    <source>
        <strain evidence="2 3">NSJ-61</strain>
    </source>
</reference>
<keyword evidence="1" id="KW-0812">Transmembrane</keyword>
<dbReference type="NCBIfam" id="TIGR04086">
    <property type="entry name" value="TIGR04086_membr"/>
    <property type="match status" value="1"/>
</dbReference>
<dbReference type="AlphaFoldDB" id="A0A7G9GM23"/>
<feature type="transmembrane region" description="Helical" evidence="1">
    <location>
        <begin position="42"/>
        <end position="61"/>
    </location>
</feature>
<dbReference type="RefSeq" id="WP_117454585.1">
    <property type="nucleotide sequence ID" value="NZ_CP060636.1"/>
</dbReference>
<keyword evidence="3" id="KW-1185">Reference proteome</keyword>
<evidence type="ECO:0000313" key="3">
    <source>
        <dbReference type="Proteomes" id="UP000515856"/>
    </source>
</evidence>
<feature type="transmembrane region" description="Helical" evidence="1">
    <location>
        <begin position="12"/>
        <end position="36"/>
    </location>
</feature>
<sequence length="118" mass="13103">MKQICKISLESVALLCASTLLFSLIFAALYYFMLISTSTFHMANWICGVIAFVIGGVFLGILAQKKALLHAFVIALLLFILCMLLSHSYEFMSILQTLSKCLAYIIGCMIAYAKFKKA</sequence>
<evidence type="ECO:0000313" key="2">
    <source>
        <dbReference type="EMBL" id="QNM11855.1"/>
    </source>
</evidence>
<gene>
    <name evidence="2" type="ORF">H9Q80_16660</name>
</gene>
<feature type="transmembrane region" description="Helical" evidence="1">
    <location>
        <begin position="68"/>
        <end position="87"/>
    </location>
</feature>
<keyword evidence="1" id="KW-1133">Transmembrane helix</keyword>
<organism evidence="2 3">
    <name type="scientific">[Eubacterium] hominis</name>
    <dbReference type="NCBI Taxonomy" id="2764325"/>
    <lineage>
        <taxon>Bacteria</taxon>
        <taxon>Bacillati</taxon>
        <taxon>Bacillota</taxon>
        <taxon>Erysipelotrichia</taxon>
        <taxon>Erysipelotrichales</taxon>
        <taxon>Erysipelotrichaceae</taxon>
        <taxon>Amedibacillus</taxon>
    </lineage>
</organism>